<feature type="domain" description="Protein arginine N-methyltransferase" evidence="2">
    <location>
        <begin position="23"/>
        <end position="177"/>
    </location>
</feature>
<dbReference type="OrthoDB" id="5980806at2759"/>
<dbReference type="Proteomes" id="UP000245119">
    <property type="component" value="Linkage Group LG3"/>
</dbReference>
<protein>
    <recommendedName>
        <fullName evidence="2">Protein arginine N-methyltransferase domain-containing protein</fullName>
    </recommendedName>
</protein>
<organism evidence="3 4">
    <name type="scientific">Pomacea canaliculata</name>
    <name type="common">Golden apple snail</name>
    <dbReference type="NCBI Taxonomy" id="400727"/>
    <lineage>
        <taxon>Eukaryota</taxon>
        <taxon>Metazoa</taxon>
        <taxon>Spiralia</taxon>
        <taxon>Lophotrochozoa</taxon>
        <taxon>Mollusca</taxon>
        <taxon>Gastropoda</taxon>
        <taxon>Caenogastropoda</taxon>
        <taxon>Architaenioglossa</taxon>
        <taxon>Ampullarioidea</taxon>
        <taxon>Ampullariidae</taxon>
        <taxon>Pomacea</taxon>
    </lineage>
</organism>
<dbReference type="Pfam" id="PF22528">
    <property type="entry name" value="PRMT_C"/>
    <property type="match status" value="1"/>
</dbReference>
<evidence type="ECO:0000256" key="1">
    <source>
        <dbReference type="ARBA" id="ARBA00022691"/>
    </source>
</evidence>
<keyword evidence="4" id="KW-1185">Reference proteome</keyword>
<sequence>MSLLAYQAMSCILNREGLVIPQKADIFAVLIDSSHLQSMSFASDSNTLGYSISTHINAFKTHTFLELDIHTLPHEELTDVCHIFHLNLQSAILAQDSSSMSAHKLEVEFSQSRQLPIRVRKTGQATAIVFWFNLTLAPGVHLCTLDTETHWKQAAFVLDARQVTEGDEMILEARLSKSFLHFQLL</sequence>
<dbReference type="Gene3D" id="2.70.160.11">
    <property type="entry name" value="Hnrnp arginine n-methyltransferase1"/>
    <property type="match status" value="1"/>
</dbReference>
<gene>
    <name evidence="3" type="ORF">C0Q70_06557</name>
</gene>
<dbReference type="InterPro" id="IPR029063">
    <property type="entry name" value="SAM-dependent_MTases_sf"/>
</dbReference>
<evidence type="ECO:0000313" key="4">
    <source>
        <dbReference type="Proteomes" id="UP000245119"/>
    </source>
</evidence>
<evidence type="ECO:0000259" key="2">
    <source>
        <dbReference type="Pfam" id="PF22528"/>
    </source>
</evidence>
<reference evidence="3 4" key="1">
    <citation type="submission" date="2018-04" db="EMBL/GenBank/DDBJ databases">
        <title>The genome of golden apple snail Pomacea canaliculata provides insight into stress tolerance and invasive adaptation.</title>
        <authorList>
            <person name="Liu C."/>
            <person name="Liu B."/>
            <person name="Ren Y."/>
            <person name="Zhang Y."/>
            <person name="Wang H."/>
            <person name="Li S."/>
            <person name="Jiang F."/>
            <person name="Yin L."/>
            <person name="Zhang G."/>
            <person name="Qian W."/>
            <person name="Fan W."/>
        </authorList>
    </citation>
    <scope>NUCLEOTIDE SEQUENCE [LARGE SCALE GENOMIC DNA]</scope>
    <source>
        <strain evidence="3">SZHN2017</strain>
        <tissue evidence="3">Muscle</tissue>
    </source>
</reference>
<dbReference type="InterPro" id="IPR055135">
    <property type="entry name" value="PRMT_dom"/>
</dbReference>
<evidence type="ECO:0000313" key="3">
    <source>
        <dbReference type="EMBL" id="PVD35275.1"/>
    </source>
</evidence>
<name>A0A2T7PPE2_POMCA</name>
<accession>A0A2T7PPE2</accession>
<proteinExistence type="predicted"/>
<keyword evidence="1" id="KW-0949">S-adenosyl-L-methionine</keyword>
<dbReference type="SUPFAM" id="SSF53335">
    <property type="entry name" value="S-adenosyl-L-methionine-dependent methyltransferases"/>
    <property type="match status" value="1"/>
</dbReference>
<dbReference type="AlphaFoldDB" id="A0A2T7PPE2"/>
<dbReference type="STRING" id="400727.A0A2T7PPE2"/>
<comment type="caution">
    <text evidence="3">The sequence shown here is derived from an EMBL/GenBank/DDBJ whole genome shotgun (WGS) entry which is preliminary data.</text>
</comment>
<dbReference type="EMBL" id="PZQS01000003">
    <property type="protein sequence ID" value="PVD35275.1"/>
    <property type="molecule type" value="Genomic_DNA"/>
</dbReference>